<name>A0A2T0QEA7_9ACTN</name>
<accession>A0A2T0QEA7</accession>
<keyword evidence="5" id="KW-1185">Reference proteome</keyword>
<reference evidence="4 5" key="1">
    <citation type="submission" date="2018-03" db="EMBL/GenBank/DDBJ databases">
        <title>Genomic Encyclopedia of Archaeal and Bacterial Type Strains, Phase II (KMG-II): from individual species to whole genera.</title>
        <authorList>
            <person name="Goeker M."/>
        </authorList>
    </citation>
    <scope>NUCLEOTIDE SEQUENCE [LARGE SCALE GENOMIC DNA]</scope>
    <source>
        <strain evidence="4 5">DSM 45601</strain>
    </source>
</reference>
<feature type="transmembrane region" description="Helical" evidence="2">
    <location>
        <begin position="74"/>
        <end position="97"/>
    </location>
</feature>
<evidence type="ECO:0000256" key="1">
    <source>
        <dbReference type="SAM" id="MobiDB-lite"/>
    </source>
</evidence>
<keyword evidence="2" id="KW-0812">Transmembrane</keyword>
<feature type="compositionally biased region" description="Low complexity" evidence="1">
    <location>
        <begin position="13"/>
        <end position="25"/>
    </location>
</feature>
<keyword evidence="2" id="KW-1133">Transmembrane helix</keyword>
<organism evidence="4 5">
    <name type="scientific">Allonocardiopsis opalescens</name>
    <dbReference type="NCBI Taxonomy" id="1144618"/>
    <lineage>
        <taxon>Bacteria</taxon>
        <taxon>Bacillati</taxon>
        <taxon>Actinomycetota</taxon>
        <taxon>Actinomycetes</taxon>
        <taxon>Streptosporangiales</taxon>
        <taxon>Allonocardiopsis</taxon>
    </lineage>
</organism>
<dbReference type="AlphaFoldDB" id="A0A2T0QEA7"/>
<dbReference type="Pfam" id="PF20568">
    <property type="entry name" value="DUF6777"/>
    <property type="match status" value="1"/>
</dbReference>
<evidence type="ECO:0000313" key="5">
    <source>
        <dbReference type="Proteomes" id="UP000237846"/>
    </source>
</evidence>
<gene>
    <name evidence="4" type="ORF">CLV72_101886</name>
</gene>
<comment type="caution">
    <text evidence="4">The sequence shown here is derived from an EMBL/GenBank/DDBJ whole genome shotgun (WGS) entry which is preliminary data.</text>
</comment>
<feature type="domain" description="DUF6777" evidence="3">
    <location>
        <begin position="157"/>
        <end position="328"/>
    </location>
</feature>
<evidence type="ECO:0000259" key="3">
    <source>
        <dbReference type="Pfam" id="PF20568"/>
    </source>
</evidence>
<evidence type="ECO:0000313" key="4">
    <source>
        <dbReference type="EMBL" id="PRY02284.1"/>
    </source>
</evidence>
<dbReference type="Proteomes" id="UP000237846">
    <property type="component" value="Unassembled WGS sequence"/>
</dbReference>
<feature type="region of interest" description="Disordered" evidence="1">
    <location>
        <begin position="1"/>
        <end position="66"/>
    </location>
</feature>
<dbReference type="InterPro" id="IPR046704">
    <property type="entry name" value="DUF6777"/>
</dbReference>
<dbReference type="RefSeq" id="WP_170140867.1">
    <property type="nucleotide sequence ID" value="NZ_PVZC01000001.1"/>
</dbReference>
<evidence type="ECO:0000256" key="2">
    <source>
        <dbReference type="SAM" id="Phobius"/>
    </source>
</evidence>
<protein>
    <recommendedName>
        <fullName evidence="3">DUF6777 domain-containing protein</fullName>
    </recommendedName>
</protein>
<dbReference type="Gene3D" id="2.60.120.380">
    <property type="match status" value="1"/>
</dbReference>
<keyword evidence="2" id="KW-0472">Membrane</keyword>
<proteinExistence type="predicted"/>
<sequence length="477" mass="48646">MGHDMYGTGGQQPPGSGPQYPYNPAGGPGGPSYGSFPTGPSGGMPPPPGGPGGPQFGYQPYGPPPPPPRSGRGLIIGLSAVVVVLAVVAVIAVVVVFRAEEPELVVLEPVGQSQANDFFGNLDPLGDSLAQGVSVTYPGYPQVASGSGTLLAGGLASGSDPGLYGGTQDDSSCDVEQLVAFLTDPANADRAGAWAGALGVPVDGIADYVDTLTSARLRYDTRVTNHGFSDGQATPFQSLLQAGTAVLVDEQGMPRVKCNCGNPLTEPVQQEGLASDDAWNLAEGAQNPDAAWSGLDPAGAVRVQPAPVDGAFLVIDIESGTVFERPAGTNGEEDALVPYGSIDELCAAIPESPSCMELGTGDVQVTLQWGSSADLDLHVFEPDGTEIYFGDRGPTSTGGQLDVDSNVGCNANGSVENVYWPAGQAPAGDYTVEVDGFSVDGCGGGDYTLIIRVAGRDDIIETGSVGEDETDTYDFTG</sequence>
<dbReference type="EMBL" id="PVZC01000001">
    <property type="protein sequence ID" value="PRY02284.1"/>
    <property type="molecule type" value="Genomic_DNA"/>
</dbReference>